<dbReference type="EC" id="2.3.1.51" evidence="4"/>
<evidence type="ECO:0000256" key="2">
    <source>
        <dbReference type="ARBA" id="ARBA00023315"/>
    </source>
</evidence>
<dbReference type="InterPro" id="IPR002123">
    <property type="entry name" value="Plipid/glycerol_acylTrfase"/>
</dbReference>
<dbReference type="GO" id="GO:0003841">
    <property type="term" value="F:1-acylglycerol-3-phosphate O-acyltransferase activity"/>
    <property type="evidence" value="ECO:0007669"/>
    <property type="project" value="UniProtKB-EC"/>
</dbReference>
<proteinExistence type="predicted"/>
<dbReference type="EMBL" id="JAUSUQ010000001">
    <property type="protein sequence ID" value="MDQ0337762.1"/>
    <property type="molecule type" value="Genomic_DNA"/>
</dbReference>
<comment type="caution">
    <text evidence="4">The sequence shown here is derived from an EMBL/GenBank/DDBJ whole genome shotgun (WGS) entry which is preliminary data.</text>
</comment>
<organism evidence="4 5">
    <name type="scientific">Caldalkalibacillus uzonensis</name>
    <dbReference type="NCBI Taxonomy" id="353224"/>
    <lineage>
        <taxon>Bacteria</taxon>
        <taxon>Bacillati</taxon>
        <taxon>Bacillota</taxon>
        <taxon>Bacilli</taxon>
        <taxon>Bacillales</taxon>
        <taxon>Bacillaceae</taxon>
        <taxon>Caldalkalibacillus</taxon>
    </lineage>
</organism>
<name>A0ABU0CMW5_9BACI</name>
<evidence type="ECO:0000313" key="5">
    <source>
        <dbReference type="Proteomes" id="UP001232445"/>
    </source>
</evidence>
<sequence length="210" mass="23678">MIYSLCRFILHCLYRILFRYEAVGLKHIPRRGAVLLCANHISNWDPPLVGIPLERRVNFMAKQELFKIPLLAQLLRYLGAFPVKRGASDKRAIRTALSRLQEEKVVVIFPEGTRSKTGQLGKAFTGSGFLALKEPCTVIPVAIIGPYRLFRKVKIVYGPPVSIDDLRSEKVTKQEATLATERIMNGIQRLLDQHQPKTSDHNGRSFGNGV</sequence>
<gene>
    <name evidence="4" type="ORF">J2S00_000532</name>
</gene>
<dbReference type="Proteomes" id="UP001232445">
    <property type="component" value="Unassembled WGS sequence"/>
</dbReference>
<dbReference type="SUPFAM" id="SSF69593">
    <property type="entry name" value="Glycerol-3-phosphate (1)-acyltransferase"/>
    <property type="match status" value="1"/>
</dbReference>
<reference evidence="4 5" key="1">
    <citation type="submission" date="2023-07" db="EMBL/GenBank/DDBJ databases">
        <title>Genomic Encyclopedia of Type Strains, Phase IV (KMG-IV): sequencing the most valuable type-strain genomes for metagenomic binning, comparative biology and taxonomic classification.</title>
        <authorList>
            <person name="Goeker M."/>
        </authorList>
    </citation>
    <scope>NUCLEOTIDE SEQUENCE [LARGE SCALE GENOMIC DNA]</scope>
    <source>
        <strain evidence="4 5">DSM 17740</strain>
    </source>
</reference>
<protein>
    <submittedName>
        <fullName evidence="4">1-acyl-sn-glycerol-3-phosphate acyltransferase</fullName>
        <ecNumber evidence="4">2.3.1.51</ecNumber>
    </submittedName>
</protein>
<dbReference type="CDD" id="cd07989">
    <property type="entry name" value="LPLAT_AGPAT-like"/>
    <property type="match status" value="1"/>
</dbReference>
<keyword evidence="5" id="KW-1185">Reference proteome</keyword>
<dbReference type="PANTHER" id="PTHR10434">
    <property type="entry name" value="1-ACYL-SN-GLYCEROL-3-PHOSPHATE ACYLTRANSFERASE"/>
    <property type="match status" value="1"/>
</dbReference>
<feature type="domain" description="Phospholipid/glycerol acyltransferase" evidence="3">
    <location>
        <begin position="34"/>
        <end position="146"/>
    </location>
</feature>
<accession>A0ABU0CMW5</accession>
<dbReference type="RefSeq" id="WP_307335105.1">
    <property type="nucleotide sequence ID" value="NZ_JAUSUQ010000001.1"/>
</dbReference>
<keyword evidence="2 4" id="KW-0012">Acyltransferase</keyword>
<dbReference type="PANTHER" id="PTHR10434:SF11">
    <property type="entry name" value="1-ACYL-SN-GLYCEROL-3-PHOSPHATE ACYLTRANSFERASE"/>
    <property type="match status" value="1"/>
</dbReference>
<dbReference type="Pfam" id="PF01553">
    <property type="entry name" value="Acyltransferase"/>
    <property type="match status" value="1"/>
</dbReference>
<evidence type="ECO:0000313" key="4">
    <source>
        <dbReference type="EMBL" id="MDQ0337762.1"/>
    </source>
</evidence>
<keyword evidence="1 4" id="KW-0808">Transferase</keyword>
<evidence type="ECO:0000259" key="3">
    <source>
        <dbReference type="SMART" id="SM00563"/>
    </source>
</evidence>
<dbReference type="SMART" id="SM00563">
    <property type="entry name" value="PlsC"/>
    <property type="match status" value="1"/>
</dbReference>
<evidence type="ECO:0000256" key="1">
    <source>
        <dbReference type="ARBA" id="ARBA00022679"/>
    </source>
</evidence>